<sequence length="219" mass="23957">MYSRRLFLSAALGLCTLALSTTVSRAADEGFTPLFDGKSFAGWKADTTKGYEVKDGVLICTPQGKHLISEKAYGDFHLKFDFKLSQGANNGMGIRCDLPKDGKAPAPHLNGMEIQLIDANVPKHEKIKEWQHHGSIYGVLPAKHEGMKPIGEWNTQEIVAQGTKIKVILNGVTIVDADLSKLKPIDGHEHPGMLNASGHLIICGHNDHVEFRNLAIKNL</sequence>
<dbReference type="RefSeq" id="WP_113960588.1">
    <property type="nucleotide sequence ID" value="NZ_QNRR01000009.1"/>
</dbReference>
<accession>A0A366HDK2</accession>
<evidence type="ECO:0000256" key="1">
    <source>
        <dbReference type="SAM" id="SignalP"/>
    </source>
</evidence>
<proteinExistence type="predicted"/>
<dbReference type="GO" id="GO:0016787">
    <property type="term" value="F:hydrolase activity"/>
    <property type="evidence" value="ECO:0007669"/>
    <property type="project" value="InterPro"/>
</dbReference>
<dbReference type="InterPro" id="IPR010496">
    <property type="entry name" value="AL/BT2_dom"/>
</dbReference>
<organism evidence="3 4">
    <name type="scientific">Roseimicrobium gellanilyticum</name>
    <dbReference type="NCBI Taxonomy" id="748857"/>
    <lineage>
        <taxon>Bacteria</taxon>
        <taxon>Pseudomonadati</taxon>
        <taxon>Verrucomicrobiota</taxon>
        <taxon>Verrucomicrobiia</taxon>
        <taxon>Verrucomicrobiales</taxon>
        <taxon>Verrucomicrobiaceae</taxon>
        <taxon>Roseimicrobium</taxon>
    </lineage>
</organism>
<gene>
    <name evidence="3" type="ORF">DES53_109121</name>
</gene>
<protein>
    <submittedName>
        <fullName evidence="3">Uncharacterized protein DUF1080</fullName>
    </submittedName>
</protein>
<dbReference type="Gene3D" id="2.60.120.560">
    <property type="entry name" value="Exo-inulinase, domain 1"/>
    <property type="match status" value="1"/>
</dbReference>
<dbReference type="OrthoDB" id="188838at2"/>
<dbReference type="AlphaFoldDB" id="A0A366HDK2"/>
<comment type="caution">
    <text evidence="3">The sequence shown here is derived from an EMBL/GenBank/DDBJ whole genome shotgun (WGS) entry which is preliminary data.</text>
</comment>
<keyword evidence="1" id="KW-0732">Signal</keyword>
<feature type="chain" id="PRO_5017058343" evidence="1">
    <location>
        <begin position="27"/>
        <end position="219"/>
    </location>
</feature>
<evidence type="ECO:0000313" key="3">
    <source>
        <dbReference type="EMBL" id="RBP39694.1"/>
    </source>
</evidence>
<keyword evidence="4" id="KW-1185">Reference proteome</keyword>
<dbReference type="Proteomes" id="UP000253426">
    <property type="component" value="Unassembled WGS sequence"/>
</dbReference>
<feature type="signal peptide" evidence="1">
    <location>
        <begin position="1"/>
        <end position="26"/>
    </location>
</feature>
<reference evidence="3 4" key="1">
    <citation type="submission" date="2018-06" db="EMBL/GenBank/DDBJ databases">
        <title>Genomic Encyclopedia of Type Strains, Phase IV (KMG-IV): sequencing the most valuable type-strain genomes for metagenomic binning, comparative biology and taxonomic classification.</title>
        <authorList>
            <person name="Goeker M."/>
        </authorList>
    </citation>
    <scope>NUCLEOTIDE SEQUENCE [LARGE SCALE GENOMIC DNA]</scope>
    <source>
        <strain evidence="3 4">DSM 25532</strain>
    </source>
</reference>
<evidence type="ECO:0000313" key="4">
    <source>
        <dbReference type="Proteomes" id="UP000253426"/>
    </source>
</evidence>
<dbReference type="EMBL" id="QNRR01000009">
    <property type="protein sequence ID" value="RBP39694.1"/>
    <property type="molecule type" value="Genomic_DNA"/>
</dbReference>
<evidence type="ECO:0000259" key="2">
    <source>
        <dbReference type="Pfam" id="PF06439"/>
    </source>
</evidence>
<feature type="domain" description="3-keto-alpha-glucoside-1,2-lyase/3-keto-2-hydroxy-glucal hydratase" evidence="2">
    <location>
        <begin position="30"/>
        <end position="217"/>
    </location>
</feature>
<name>A0A366HDK2_9BACT</name>
<dbReference type="Pfam" id="PF06439">
    <property type="entry name" value="3keto-disac_hyd"/>
    <property type="match status" value="1"/>
</dbReference>